<feature type="region of interest" description="Disordered" evidence="1">
    <location>
        <begin position="172"/>
        <end position="203"/>
    </location>
</feature>
<sequence>MTVRMPSAPICLRKTSQRSNNVSNAFWKSSLSPDPSLCKSCTIGGMEGETPAYTTSREAVCSEATLSATDARMSKQFIKARRPCGSSVDESCLPLEISRSGLSNRSMKTMNAACLACHSFSVTRLPAGPKEYTPAIALNTVFATSGCHRRVSSGRATASVCISGMNTTSTDAGLMEHTTDDRRRAADRRTLSGASSERAPAESETLLTTIVENAVCVDSIMLSLCCHNSIQCVKS</sequence>
<accession>A0A139A017</accession>
<dbReference type="AlphaFoldDB" id="A0A139A017"/>
<dbReference type="Proteomes" id="UP000070544">
    <property type="component" value="Unassembled WGS sequence"/>
</dbReference>
<evidence type="ECO:0000313" key="3">
    <source>
        <dbReference type="Proteomes" id="UP000070544"/>
    </source>
</evidence>
<evidence type="ECO:0000313" key="2">
    <source>
        <dbReference type="EMBL" id="KXS09978.1"/>
    </source>
</evidence>
<name>A0A139A017_GONPJ</name>
<reference evidence="2 3" key="1">
    <citation type="journal article" date="2015" name="Genome Biol. Evol.">
        <title>Phylogenomic analyses indicate that early fungi evolved digesting cell walls of algal ancestors of land plants.</title>
        <authorList>
            <person name="Chang Y."/>
            <person name="Wang S."/>
            <person name="Sekimoto S."/>
            <person name="Aerts A.L."/>
            <person name="Choi C."/>
            <person name="Clum A."/>
            <person name="LaButti K.M."/>
            <person name="Lindquist E.A."/>
            <person name="Yee Ngan C."/>
            <person name="Ohm R.A."/>
            <person name="Salamov A.A."/>
            <person name="Grigoriev I.V."/>
            <person name="Spatafora J.W."/>
            <person name="Berbee M.L."/>
        </authorList>
    </citation>
    <scope>NUCLEOTIDE SEQUENCE [LARGE SCALE GENOMIC DNA]</scope>
    <source>
        <strain evidence="2 3">JEL478</strain>
    </source>
</reference>
<gene>
    <name evidence="2" type="ORF">M427DRAFT_201655</name>
</gene>
<evidence type="ECO:0000256" key="1">
    <source>
        <dbReference type="SAM" id="MobiDB-lite"/>
    </source>
</evidence>
<feature type="compositionally biased region" description="Basic and acidic residues" evidence="1">
    <location>
        <begin position="177"/>
        <end position="190"/>
    </location>
</feature>
<dbReference type="EMBL" id="KQ965842">
    <property type="protein sequence ID" value="KXS09978.1"/>
    <property type="molecule type" value="Genomic_DNA"/>
</dbReference>
<organism evidence="2 3">
    <name type="scientific">Gonapodya prolifera (strain JEL478)</name>
    <name type="common">Monoblepharis prolifera</name>
    <dbReference type="NCBI Taxonomy" id="1344416"/>
    <lineage>
        <taxon>Eukaryota</taxon>
        <taxon>Fungi</taxon>
        <taxon>Fungi incertae sedis</taxon>
        <taxon>Chytridiomycota</taxon>
        <taxon>Chytridiomycota incertae sedis</taxon>
        <taxon>Monoblepharidomycetes</taxon>
        <taxon>Monoblepharidales</taxon>
        <taxon>Gonapodyaceae</taxon>
        <taxon>Gonapodya</taxon>
    </lineage>
</organism>
<keyword evidence="3" id="KW-1185">Reference proteome</keyword>
<protein>
    <submittedName>
        <fullName evidence="2">Uncharacterized protein</fullName>
    </submittedName>
</protein>
<proteinExistence type="predicted"/>